<feature type="transmembrane region" description="Helical" evidence="6">
    <location>
        <begin position="7"/>
        <end position="29"/>
    </location>
</feature>
<protein>
    <submittedName>
        <fullName evidence="7">Oligosaccharide translocase</fullName>
    </submittedName>
</protein>
<organism evidence="7 8">
    <name type="scientific">Liquorilactobacillus hordei DSM 19519</name>
    <dbReference type="NCBI Taxonomy" id="1423759"/>
    <lineage>
        <taxon>Bacteria</taxon>
        <taxon>Bacillati</taxon>
        <taxon>Bacillota</taxon>
        <taxon>Bacilli</taxon>
        <taxon>Lactobacillales</taxon>
        <taxon>Lactobacillaceae</taxon>
        <taxon>Liquorilactobacillus</taxon>
    </lineage>
</organism>
<dbReference type="AlphaFoldDB" id="A0A0R1MP94"/>
<feature type="transmembrane region" description="Helical" evidence="6">
    <location>
        <begin position="110"/>
        <end position="132"/>
    </location>
</feature>
<evidence type="ECO:0000256" key="4">
    <source>
        <dbReference type="ARBA" id="ARBA00022989"/>
    </source>
</evidence>
<gene>
    <name evidence="7" type="ORF">FC92_GL000208</name>
</gene>
<feature type="transmembrane region" description="Helical" evidence="6">
    <location>
        <begin position="434"/>
        <end position="456"/>
    </location>
</feature>
<evidence type="ECO:0000256" key="3">
    <source>
        <dbReference type="ARBA" id="ARBA00022692"/>
    </source>
</evidence>
<sequence length="473" mass="53217">MNVIRNYLYNAGYQLLLVILPLVSITYVSRVLTNTGVGLNAYTNSIITYFVLFGSLGINLYGNRQIAYLRENQLEMSKAFWELVILRILAVLIAFVAFFVYLPFSKNPMLMFFQSLNLLAVIFDISWFYMGIEDFKKTVTRNTLVKILSLAAIFIFVKNKNDLGLYVIILGMGTFLGNLTFWPFIKDLIVKIPYKQLHPFRHLRPSIALFIPQVAISVYAVLNKTMLGKMTGTVNSGYYNNADTLIKTVLAVATATGTVMLPHVANAFANGEKKRINQMLYDSFDFISFLTVAMMFGIAGLSLNLGTLVFGSGFEPVGMAVLLESPVIILIGWSNAIGTQFLLPTNRTREYTASVIIGAIVNIVLNFPLIYFWGLVGAMLATVISEVCVTGYQLWTIRKTVSYRKLFQNFWKYLVAGLVMFIPIFKINNTVNSTIVSILLEVVLGIVVYFVMILLLRPTIVNKARNILNKRKK</sequence>
<feature type="transmembrane region" description="Helical" evidence="6">
    <location>
        <begin position="355"/>
        <end position="373"/>
    </location>
</feature>
<dbReference type="EMBL" id="AZDX01000010">
    <property type="protein sequence ID" value="KRL07090.1"/>
    <property type="molecule type" value="Genomic_DNA"/>
</dbReference>
<feature type="transmembrane region" description="Helical" evidence="6">
    <location>
        <begin position="163"/>
        <end position="185"/>
    </location>
</feature>
<evidence type="ECO:0000256" key="6">
    <source>
        <dbReference type="SAM" id="Phobius"/>
    </source>
</evidence>
<dbReference type="RefSeq" id="WP_057869355.1">
    <property type="nucleotide sequence ID" value="NZ_AZDX01000010.1"/>
</dbReference>
<proteinExistence type="predicted"/>
<dbReference type="GO" id="GO:0005886">
    <property type="term" value="C:plasma membrane"/>
    <property type="evidence" value="ECO:0007669"/>
    <property type="project" value="UniProtKB-SubCell"/>
</dbReference>
<dbReference type="InterPro" id="IPR002797">
    <property type="entry name" value="Polysacc_synth"/>
</dbReference>
<name>A0A0R1MP94_9LACO</name>
<feature type="transmembrane region" description="Helical" evidence="6">
    <location>
        <begin position="410"/>
        <end position="428"/>
    </location>
</feature>
<dbReference type="InterPro" id="IPR050833">
    <property type="entry name" value="Poly_Biosynth_Transport"/>
</dbReference>
<keyword evidence="4 6" id="KW-1133">Transmembrane helix</keyword>
<feature type="transmembrane region" description="Helical" evidence="6">
    <location>
        <begin position="317"/>
        <end position="343"/>
    </location>
</feature>
<dbReference type="Pfam" id="PF01943">
    <property type="entry name" value="Polysacc_synt"/>
    <property type="match status" value="1"/>
</dbReference>
<comment type="caution">
    <text evidence="7">The sequence shown here is derived from an EMBL/GenBank/DDBJ whole genome shotgun (WGS) entry which is preliminary data.</text>
</comment>
<evidence type="ECO:0000256" key="1">
    <source>
        <dbReference type="ARBA" id="ARBA00004651"/>
    </source>
</evidence>
<feature type="transmembrane region" description="Helical" evidence="6">
    <location>
        <begin position="286"/>
        <end position="311"/>
    </location>
</feature>
<reference evidence="7 8" key="1">
    <citation type="journal article" date="2015" name="Genome Announc.">
        <title>Expanding the biotechnology potential of lactobacilli through comparative genomics of 213 strains and associated genera.</title>
        <authorList>
            <person name="Sun Z."/>
            <person name="Harris H.M."/>
            <person name="McCann A."/>
            <person name="Guo C."/>
            <person name="Argimon S."/>
            <person name="Zhang W."/>
            <person name="Yang X."/>
            <person name="Jeffery I.B."/>
            <person name="Cooney J.C."/>
            <person name="Kagawa T.F."/>
            <person name="Liu W."/>
            <person name="Song Y."/>
            <person name="Salvetti E."/>
            <person name="Wrobel A."/>
            <person name="Rasinkangas P."/>
            <person name="Parkhill J."/>
            <person name="Rea M.C."/>
            <person name="O'Sullivan O."/>
            <person name="Ritari J."/>
            <person name="Douillard F.P."/>
            <person name="Paul Ross R."/>
            <person name="Yang R."/>
            <person name="Briner A.E."/>
            <person name="Felis G.E."/>
            <person name="de Vos W.M."/>
            <person name="Barrangou R."/>
            <person name="Klaenhammer T.R."/>
            <person name="Caufield P.W."/>
            <person name="Cui Y."/>
            <person name="Zhang H."/>
            <person name="O'Toole P.W."/>
        </authorList>
    </citation>
    <scope>NUCLEOTIDE SEQUENCE [LARGE SCALE GENOMIC DNA]</scope>
    <source>
        <strain evidence="7 8">DSM 19519</strain>
    </source>
</reference>
<dbReference type="Proteomes" id="UP000051448">
    <property type="component" value="Unassembled WGS sequence"/>
</dbReference>
<evidence type="ECO:0000256" key="5">
    <source>
        <dbReference type="ARBA" id="ARBA00023136"/>
    </source>
</evidence>
<feature type="transmembrane region" description="Helical" evidence="6">
    <location>
        <begin position="206"/>
        <end position="225"/>
    </location>
</feature>
<keyword evidence="5 6" id="KW-0472">Membrane</keyword>
<dbReference type="PATRIC" id="fig|1423759.3.peg.214"/>
<dbReference type="PANTHER" id="PTHR30250">
    <property type="entry name" value="PST FAMILY PREDICTED COLANIC ACID TRANSPORTER"/>
    <property type="match status" value="1"/>
</dbReference>
<feature type="transmembrane region" description="Helical" evidence="6">
    <location>
        <begin position="41"/>
        <end position="62"/>
    </location>
</feature>
<dbReference type="PANTHER" id="PTHR30250:SF11">
    <property type="entry name" value="O-ANTIGEN TRANSPORTER-RELATED"/>
    <property type="match status" value="1"/>
</dbReference>
<keyword evidence="3 6" id="KW-0812">Transmembrane</keyword>
<comment type="subcellular location">
    <subcellularLocation>
        <location evidence="1">Cell membrane</location>
        <topology evidence="1">Multi-pass membrane protein</topology>
    </subcellularLocation>
</comment>
<keyword evidence="8" id="KW-1185">Reference proteome</keyword>
<evidence type="ECO:0000313" key="8">
    <source>
        <dbReference type="Proteomes" id="UP000051448"/>
    </source>
</evidence>
<dbReference type="OrthoDB" id="9815702at2"/>
<accession>A0A0R1MP94</accession>
<feature type="transmembrane region" description="Helical" evidence="6">
    <location>
        <begin position="245"/>
        <end position="265"/>
    </location>
</feature>
<keyword evidence="2" id="KW-1003">Cell membrane</keyword>
<dbReference type="GeneID" id="98310765"/>
<dbReference type="STRING" id="1423759.FC92_GL000208"/>
<evidence type="ECO:0000313" key="7">
    <source>
        <dbReference type="EMBL" id="KRL07090.1"/>
    </source>
</evidence>
<evidence type="ECO:0000256" key="2">
    <source>
        <dbReference type="ARBA" id="ARBA00022475"/>
    </source>
</evidence>
<feature type="transmembrane region" description="Helical" evidence="6">
    <location>
        <begin position="83"/>
        <end position="104"/>
    </location>
</feature>